<reference evidence="3 4" key="1">
    <citation type="journal article" date="2012" name="Proc. Natl. Acad. Sci. U.S.A.">
        <title>Comparative genomics of Ceriporiopsis subvermispora and Phanerochaete chrysosporium provide insight into selective ligninolysis.</title>
        <authorList>
            <person name="Fernandez-Fueyo E."/>
            <person name="Ruiz-Duenas F.J."/>
            <person name="Ferreira P."/>
            <person name="Floudas D."/>
            <person name="Hibbett D.S."/>
            <person name="Canessa P."/>
            <person name="Larrondo L.F."/>
            <person name="James T.Y."/>
            <person name="Seelenfreund D."/>
            <person name="Lobos S."/>
            <person name="Polanco R."/>
            <person name="Tello M."/>
            <person name="Honda Y."/>
            <person name="Watanabe T."/>
            <person name="Watanabe T."/>
            <person name="Ryu J.S."/>
            <person name="Kubicek C.P."/>
            <person name="Schmoll M."/>
            <person name="Gaskell J."/>
            <person name="Hammel K.E."/>
            <person name="St John F.J."/>
            <person name="Vanden Wymelenberg A."/>
            <person name="Sabat G."/>
            <person name="Splinter BonDurant S."/>
            <person name="Syed K."/>
            <person name="Yadav J.S."/>
            <person name="Doddapaneni H."/>
            <person name="Subramanian V."/>
            <person name="Lavin J.L."/>
            <person name="Oguiza J.A."/>
            <person name="Perez G."/>
            <person name="Pisabarro A.G."/>
            <person name="Ramirez L."/>
            <person name="Santoyo F."/>
            <person name="Master E."/>
            <person name="Coutinho P.M."/>
            <person name="Henrissat B."/>
            <person name="Lombard V."/>
            <person name="Magnuson J.K."/>
            <person name="Kuees U."/>
            <person name="Hori C."/>
            <person name="Igarashi K."/>
            <person name="Samejima M."/>
            <person name="Held B.W."/>
            <person name="Barry K.W."/>
            <person name="LaButti K.M."/>
            <person name="Lapidus A."/>
            <person name="Lindquist E.A."/>
            <person name="Lucas S.M."/>
            <person name="Riley R."/>
            <person name="Salamov A.A."/>
            <person name="Hoffmeister D."/>
            <person name="Schwenk D."/>
            <person name="Hadar Y."/>
            <person name="Yarden O."/>
            <person name="de Vries R.P."/>
            <person name="Wiebenga A."/>
            <person name="Stenlid J."/>
            <person name="Eastwood D."/>
            <person name="Grigoriev I.V."/>
            <person name="Berka R.M."/>
            <person name="Blanchette R.A."/>
            <person name="Kersten P."/>
            <person name="Martinez A.T."/>
            <person name="Vicuna R."/>
            <person name="Cullen D."/>
        </authorList>
    </citation>
    <scope>NUCLEOTIDE SEQUENCE [LARGE SCALE GENOMIC DNA]</scope>
    <source>
        <strain evidence="3 4">B</strain>
    </source>
</reference>
<sequence>MAQRQRSLSPLTTLLLRDGTLYFLGSLLLNALSIAGWTSNVFVGVSYFSMPLSSLIISHFLLNLRQIANDRMIARDSNSEQQDGLSTPASVLSSFLGNMGEFLDYHPGDDNIAAEDGNVGQHDEENVYIRHHGAGDLVDKHIPPTQGHSRKQPRQRESVVTTV</sequence>
<proteinExistence type="predicted"/>
<evidence type="ECO:0000256" key="1">
    <source>
        <dbReference type="SAM" id="MobiDB-lite"/>
    </source>
</evidence>
<dbReference type="HOGENOM" id="CLU_130498_0_0_1"/>
<evidence type="ECO:0000256" key="2">
    <source>
        <dbReference type="SAM" id="Phobius"/>
    </source>
</evidence>
<dbReference type="Proteomes" id="UP000016930">
    <property type="component" value="Unassembled WGS sequence"/>
</dbReference>
<protein>
    <submittedName>
        <fullName evidence="3">Uncharacterized protein</fullName>
    </submittedName>
</protein>
<keyword evidence="2" id="KW-0812">Transmembrane</keyword>
<accession>M2Q6V2</accession>
<gene>
    <name evidence="3" type="ORF">CERSUDRAFT_99288</name>
</gene>
<feature type="transmembrane region" description="Helical" evidence="2">
    <location>
        <begin position="44"/>
        <end position="62"/>
    </location>
</feature>
<keyword evidence="2" id="KW-0472">Membrane</keyword>
<dbReference type="AlphaFoldDB" id="M2Q6V2"/>
<dbReference type="EMBL" id="KB445810">
    <property type="protein sequence ID" value="EMD32558.1"/>
    <property type="molecule type" value="Genomic_DNA"/>
</dbReference>
<name>M2Q6V2_CERS8</name>
<organism evidence="3 4">
    <name type="scientific">Ceriporiopsis subvermispora (strain B)</name>
    <name type="common">White-rot fungus</name>
    <name type="synonym">Gelatoporia subvermispora</name>
    <dbReference type="NCBI Taxonomy" id="914234"/>
    <lineage>
        <taxon>Eukaryota</taxon>
        <taxon>Fungi</taxon>
        <taxon>Dikarya</taxon>
        <taxon>Basidiomycota</taxon>
        <taxon>Agaricomycotina</taxon>
        <taxon>Agaricomycetes</taxon>
        <taxon>Polyporales</taxon>
        <taxon>Gelatoporiaceae</taxon>
        <taxon>Gelatoporia</taxon>
    </lineage>
</organism>
<feature type="region of interest" description="Disordered" evidence="1">
    <location>
        <begin position="136"/>
        <end position="163"/>
    </location>
</feature>
<evidence type="ECO:0000313" key="3">
    <source>
        <dbReference type="EMBL" id="EMD32558.1"/>
    </source>
</evidence>
<feature type="transmembrane region" description="Helical" evidence="2">
    <location>
        <begin position="21"/>
        <end position="38"/>
    </location>
</feature>
<keyword evidence="4" id="KW-1185">Reference proteome</keyword>
<keyword evidence="2" id="KW-1133">Transmembrane helix</keyword>
<dbReference type="OrthoDB" id="2756573at2759"/>
<evidence type="ECO:0000313" key="4">
    <source>
        <dbReference type="Proteomes" id="UP000016930"/>
    </source>
</evidence>